<dbReference type="Proteomes" id="UP001163603">
    <property type="component" value="Chromosome 12"/>
</dbReference>
<keyword evidence="2" id="KW-1185">Reference proteome</keyword>
<accession>A0ACC0XJT2</accession>
<reference evidence="2" key="1">
    <citation type="journal article" date="2023" name="G3 (Bethesda)">
        <title>Genome assembly and association tests identify interacting loci associated with vigor, precocity, and sex in interspecific pistachio rootstocks.</title>
        <authorList>
            <person name="Palmer W."/>
            <person name="Jacygrad E."/>
            <person name="Sagayaradj S."/>
            <person name="Cavanaugh K."/>
            <person name="Han R."/>
            <person name="Bertier L."/>
            <person name="Beede B."/>
            <person name="Kafkas S."/>
            <person name="Golino D."/>
            <person name="Preece J."/>
            <person name="Michelmore R."/>
        </authorList>
    </citation>
    <scope>NUCLEOTIDE SEQUENCE [LARGE SCALE GENOMIC DNA]</scope>
</reference>
<organism evidence="1 2">
    <name type="scientific">Pistacia integerrima</name>
    <dbReference type="NCBI Taxonomy" id="434235"/>
    <lineage>
        <taxon>Eukaryota</taxon>
        <taxon>Viridiplantae</taxon>
        <taxon>Streptophyta</taxon>
        <taxon>Embryophyta</taxon>
        <taxon>Tracheophyta</taxon>
        <taxon>Spermatophyta</taxon>
        <taxon>Magnoliopsida</taxon>
        <taxon>eudicotyledons</taxon>
        <taxon>Gunneridae</taxon>
        <taxon>Pentapetalae</taxon>
        <taxon>rosids</taxon>
        <taxon>malvids</taxon>
        <taxon>Sapindales</taxon>
        <taxon>Anacardiaceae</taxon>
        <taxon>Pistacia</taxon>
    </lineage>
</organism>
<sequence>MPTDQVALKNKEGNTVLSIAAIVGNSQAAKMILNMNNHQYSNLTEVPNNSGRIPLIEAACHGQKDMIEPLGTRNYLNNVAATDYDSAVPFINSLIIAGFYDVALELLQNYPSLATMQSSTGESVLSAIAGKPSAFPSGQRKLRWWQYLNVLRVSMYFSHIY</sequence>
<dbReference type="EMBL" id="CM047747">
    <property type="protein sequence ID" value="KAJ0017760.1"/>
    <property type="molecule type" value="Genomic_DNA"/>
</dbReference>
<gene>
    <name evidence="1" type="ORF">Pint_11936</name>
</gene>
<name>A0ACC0XJT2_9ROSI</name>
<evidence type="ECO:0000313" key="1">
    <source>
        <dbReference type="EMBL" id="KAJ0017760.1"/>
    </source>
</evidence>
<proteinExistence type="predicted"/>
<evidence type="ECO:0000313" key="2">
    <source>
        <dbReference type="Proteomes" id="UP001163603"/>
    </source>
</evidence>
<protein>
    <submittedName>
        <fullName evidence="1">Uncharacterized protein</fullName>
    </submittedName>
</protein>
<comment type="caution">
    <text evidence="1">The sequence shown here is derived from an EMBL/GenBank/DDBJ whole genome shotgun (WGS) entry which is preliminary data.</text>
</comment>